<keyword evidence="5" id="KW-1185">Reference proteome</keyword>
<reference evidence="5" key="1">
    <citation type="submission" date="2017-06" db="EMBL/GenBank/DDBJ databases">
        <authorList>
            <person name="Varghese N."/>
            <person name="Submissions S."/>
        </authorList>
    </citation>
    <scope>NUCLEOTIDE SEQUENCE [LARGE SCALE GENOMIC DNA]</scope>
    <source>
        <strain evidence="5">DSM 44485</strain>
    </source>
</reference>
<dbReference type="Pfam" id="PF26205">
    <property type="entry name" value="SH3_actinomycetes"/>
    <property type="match status" value="1"/>
</dbReference>
<keyword evidence="1" id="KW-0129">CBS domain</keyword>
<dbReference type="Pfam" id="PF03448">
    <property type="entry name" value="MgtE_N"/>
    <property type="match status" value="1"/>
</dbReference>
<evidence type="ECO:0000313" key="5">
    <source>
        <dbReference type="Proteomes" id="UP000198420"/>
    </source>
</evidence>
<dbReference type="OrthoDB" id="9790355at2"/>
<proteinExistence type="predicted"/>
<dbReference type="InterPro" id="IPR046342">
    <property type="entry name" value="CBS_dom_sf"/>
</dbReference>
<dbReference type="Pfam" id="PF00571">
    <property type="entry name" value="CBS"/>
    <property type="match status" value="2"/>
</dbReference>
<dbReference type="SUPFAM" id="SSF50346">
    <property type="entry name" value="PRC-barrel domain"/>
    <property type="match status" value="1"/>
</dbReference>
<dbReference type="PROSITE" id="PS51371">
    <property type="entry name" value="CBS"/>
    <property type="match status" value="2"/>
</dbReference>
<dbReference type="AlphaFoldDB" id="A0A239BMK1"/>
<dbReference type="PANTHER" id="PTHR43773:SF1">
    <property type="entry name" value="MAGNESIUM TRANSPORTER MGTE"/>
    <property type="match status" value="1"/>
</dbReference>
<gene>
    <name evidence="4" type="ORF">SAMN06265355_110304</name>
</gene>
<dbReference type="InterPro" id="IPR058838">
    <property type="entry name" value="SH3_actinomycetes"/>
</dbReference>
<dbReference type="EMBL" id="FZNP01000010">
    <property type="protein sequence ID" value="SNS08621.1"/>
    <property type="molecule type" value="Genomic_DNA"/>
</dbReference>
<dbReference type="SUPFAM" id="SSF158791">
    <property type="entry name" value="MgtE N-terminal domain-like"/>
    <property type="match status" value="1"/>
</dbReference>
<evidence type="ECO:0000256" key="1">
    <source>
        <dbReference type="PROSITE-ProRule" id="PRU00703"/>
    </source>
</evidence>
<evidence type="ECO:0000259" key="3">
    <source>
        <dbReference type="PROSITE" id="PS51371"/>
    </source>
</evidence>
<dbReference type="SUPFAM" id="SSF54631">
    <property type="entry name" value="CBS-domain pair"/>
    <property type="match status" value="1"/>
</dbReference>
<feature type="domain" description="CBS" evidence="3">
    <location>
        <begin position="284"/>
        <end position="350"/>
    </location>
</feature>
<protein>
    <submittedName>
        <fullName evidence="4">Mg/Co/Ni transporter MgtE (Contains CBS domain)</fullName>
    </submittedName>
</protein>
<dbReference type="Proteomes" id="UP000198420">
    <property type="component" value="Unassembled WGS sequence"/>
</dbReference>
<dbReference type="Gene3D" id="3.10.580.10">
    <property type="entry name" value="CBS-domain"/>
    <property type="match status" value="1"/>
</dbReference>
<dbReference type="PANTHER" id="PTHR43773">
    <property type="entry name" value="MAGNESIUM TRANSPORTER MGTE"/>
    <property type="match status" value="1"/>
</dbReference>
<dbReference type="RefSeq" id="WP_089314479.1">
    <property type="nucleotide sequence ID" value="NZ_FZNP01000010.1"/>
</dbReference>
<organism evidence="4 5">
    <name type="scientific">Actinomadura mexicana</name>
    <dbReference type="NCBI Taxonomy" id="134959"/>
    <lineage>
        <taxon>Bacteria</taxon>
        <taxon>Bacillati</taxon>
        <taxon>Actinomycetota</taxon>
        <taxon>Actinomycetes</taxon>
        <taxon>Streptosporangiales</taxon>
        <taxon>Thermomonosporaceae</taxon>
        <taxon>Actinomadura</taxon>
    </lineage>
</organism>
<dbReference type="InterPro" id="IPR000644">
    <property type="entry name" value="CBS_dom"/>
</dbReference>
<feature type="domain" description="CBS" evidence="3">
    <location>
        <begin position="353"/>
        <end position="410"/>
    </location>
</feature>
<dbReference type="InterPro" id="IPR011033">
    <property type="entry name" value="PRC_barrel-like_sf"/>
</dbReference>
<dbReference type="InterPro" id="IPR038076">
    <property type="entry name" value="MgtE_N_sf"/>
</dbReference>
<dbReference type="Gene3D" id="1.25.60.10">
    <property type="entry name" value="MgtE N-terminal domain-like"/>
    <property type="match status" value="1"/>
</dbReference>
<dbReference type="SMART" id="SM00924">
    <property type="entry name" value="MgtE_N"/>
    <property type="match status" value="1"/>
</dbReference>
<dbReference type="GO" id="GO:0016020">
    <property type="term" value="C:membrane"/>
    <property type="evidence" value="ECO:0007669"/>
    <property type="project" value="InterPro"/>
</dbReference>
<sequence>MSGAPSRVFLARLAGVAVFDPVGDQVGRVRDVVVALRLAPRAPRVLGLVVEVATRRAVFLPITRVTVIEADAVVFDGRLNVRRFQKRGSETLVIAEMLDRTVRFRDTGDAVSVVDVAMEPTRTRDWLVTKIAVRRTTGRGLRKRGESRIVDWDVVEGFSAVELGQGAAGLIAAFERMKAADLANIVHELSEKRRTEVAVALDDERLADVLEELPEDDQIEILGKLGVERAADVLEAMGPDDAADLLGDLPTEQREQLLTLMEPRDAAPVRRLLTYPDHSAGGLMTTDPVIVPPDATVAEALALIRRPDLNPALAAQVYVCRPPAMTPTGRYLGTVHFQKLLREPPPTLVSGIVDSALDPLRPTMSLETVAMFLATYNLVAGAVVDENGHLLGSVTIDDVLDHLLPEDWREAAMDAASEESADPEEEALRGTT</sequence>
<accession>A0A239BMK1</accession>
<dbReference type="GO" id="GO:0015095">
    <property type="term" value="F:magnesium ion transmembrane transporter activity"/>
    <property type="evidence" value="ECO:0007669"/>
    <property type="project" value="InterPro"/>
</dbReference>
<dbReference type="InterPro" id="IPR006668">
    <property type="entry name" value="Mg_transptr_MgtE_intracell_dom"/>
</dbReference>
<name>A0A239BMK1_9ACTN</name>
<feature type="compositionally biased region" description="Acidic residues" evidence="2">
    <location>
        <begin position="416"/>
        <end position="425"/>
    </location>
</feature>
<dbReference type="CDD" id="cd04606">
    <property type="entry name" value="CBS_pair_Mg_transporter"/>
    <property type="match status" value="1"/>
</dbReference>
<evidence type="ECO:0000256" key="2">
    <source>
        <dbReference type="SAM" id="MobiDB-lite"/>
    </source>
</evidence>
<evidence type="ECO:0000313" key="4">
    <source>
        <dbReference type="EMBL" id="SNS08621.1"/>
    </source>
</evidence>
<dbReference type="InterPro" id="IPR006669">
    <property type="entry name" value="MgtE_transporter"/>
</dbReference>
<feature type="region of interest" description="Disordered" evidence="2">
    <location>
        <begin position="412"/>
        <end position="432"/>
    </location>
</feature>